<keyword evidence="2" id="KW-0813">Transport</keyword>
<evidence type="ECO:0000256" key="1">
    <source>
        <dbReference type="ARBA" id="ARBA00004202"/>
    </source>
</evidence>
<dbReference type="InterPro" id="IPR027417">
    <property type="entry name" value="P-loop_NTPase"/>
</dbReference>
<evidence type="ECO:0000256" key="4">
    <source>
        <dbReference type="ARBA" id="ARBA00022840"/>
    </source>
</evidence>
<keyword evidence="3" id="KW-0547">Nucleotide-binding</keyword>
<sequence>MNETAVVVEDLVKAFPAKGGHLTAVDHINFTIKQGEVVAFLGPNGAGKTTTIDMLLGITDPTSGRVELMGRNAEEGARSGRVSAVQQTRGLLDNFTVHETLRVIGSTFKLPRSRIDEQMRVWELEDFASRKVGKCSGGQQQRLRFALAMLPDPDLLVLDEPTMGLDVDGRRHFWAQMHKAADDGRTIIFATHYIAEADEFADRVILINHGRIIADGPIAEIRASVSGSTVTVVWPDVDPATLDRLSYVNHYDIKSDTVTFTTDDSDELVRHLLNHTEAHDVLVARTTLEDAFLSLTSESIDRAESAS</sequence>
<dbReference type="SMART" id="SM00382">
    <property type="entry name" value="AAA"/>
    <property type="match status" value="1"/>
</dbReference>
<dbReference type="InterPro" id="IPR050763">
    <property type="entry name" value="ABC_transporter_ATP-binding"/>
</dbReference>
<gene>
    <name evidence="7" type="ORF">CHT91_03755</name>
</gene>
<name>A0A3E2DKN5_9ACTN</name>
<dbReference type="SUPFAM" id="SSF52540">
    <property type="entry name" value="P-loop containing nucleoside triphosphate hydrolases"/>
    <property type="match status" value="1"/>
</dbReference>
<evidence type="ECO:0000256" key="5">
    <source>
        <dbReference type="ARBA" id="ARBA00023251"/>
    </source>
</evidence>
<evidence type="ECO:0000259" key="6">
    <source>
        <dbReference type="PROSITE" id="PS50893"/>
    </source>
</evidence>
<dbReference type="PANTHER" id="PTHR42711">
    <property type="entry name" value="ABC TRANSPORTER ATP-BINDING PROTEIN"/>
    <property type="match status" value="1"/>
</dbReference>
<dbReference type="AlphaFoldDB" id="A0A3E2DKN5"/>
<dbReference type="InterPro" id="IPR003439">
    <property type="entry name" value="ABC_transporter-like_ATP-bd"/>
</dbReference>
<dbReference type="GO" id="GO:0046677">
    <property type="term" value="P:response to antibiotic"/>
    <property type="evidence" value="ECO:0007669"/>
    <property type="project" value="UniProtKB-KW"/>
</dbReference>
<comment type="caution">
    <text evidence="7">The sequence shown here is derived from an EMBL/GenBank/DDBJ whole genome shotgun (WGS) entry which is preliminary data.</text>
</comment>
<dbReference type="Proteomes" id="UP000259211">
    <property type="component" value="Unassembled WGS sequence"/>
</dbReference>
<evidence type="ECO:0000313" key="7">
    <source>
        <dbReference type="EMBL" id="RFT45931.1"/>
    </source>
</evidence>
<evidence type="ECO:0000256" key="2">
    <source>
        <dbReference type="ARBA" id="ARBA00022448"/>
    </source>
</evidence>
<dbReference type="EMBL" id="NOWI01000003">
    <property type="protein sequence ID" value="RFT45931.1"/>
    <property type="molecule type" value="Genomic_DNA"/>
</dbReference>
<dbReference type="InterPro" id="IPR003593">
    <property type="entry name" value="AAA+_ATPase"/>
</dbReference>
<feature type="domain" description="ABC transporter" evidence="6">
    <location>
        <begin position="6"/>
        <end position="234"/>
    </location>
</feature>
<dbReference type="PROSITE" id="PS50893">
    <property type="entry name" value="ABC_TRANSPORTER_2"/>
    <property type="match status" value="1"/>
</dbReference>
<dbReference type="CDD" id="cd03230">
    <property type="entry name" value="ABC_DR_subfamily_A"/>
    <property type="match status" value="1"/>
</dbReference>
<dbReference type="InterPro" id="IPR017871">
    <property type="entry name" value="ABC_transporter-like_CS"/>
</dbReference>
<dbReference type="GO" id="GO:0005524">
    <property type="term" value="F:ATP binding"/>
    <property type="evidence" value="ECO:0007669"/>
    <property type="project" value="UniProtKB-KW"/>
</dbReference>
<dbReference type="Gene3D" id="3.40.50.300">
    <property type="entry name" value="P-loop containing nucleotide triphosphate hydrolases"/>
    <property type="match status" value="1"/>
</dbReference>
<dbReference type="PROSITE" id="PS00211">
    <property type="entry name" value="ABC_TRANSPORTER_1"/>
    <property type="match status" value="1"/>
</dbReference>
<keyword evidence="5" id="KW-0046">Antibiotic resistance</keyword>
<evidence type="ECO:0000256" key="3">
    <source>
        <dbReference type="ARBA" id="ARBA00022741"/>
    </source>
</evidence>
<accession>A0A3E2DKN5</accession>
<dbReference type="Pfam" id="PF00005">
    <property type="entry name" value="ABC_tran"/>
    <property type="match status" value="1"/>
</dbReference>
<reference evidence="7 8" key="1">
    <citation type="submission" date="2017-07" db="EMBL/GenBank/DDBJ databases">
        <authorList>
            <person name="Sun Z.S."/>
            <person name="Albrecht U."/>
            <person name="Echele G."/>
            <person name="Lee C.C."/>
        </authorList>
    </citation>
    <scope>NUCLEOTIDE SEQUENCE [LARGE SCALE GENOMIC DNA]</scope>
    <source>
        <strain evidence="7 8">P16-029</strain>
    </source>
</reference>
<organism evidence="7 8">
    <name type="scientific">Cutibacterium avidum</name>
    <dbReference type="NCBI Taxonomy" id="33010"/>
    <lineage>
        <taxon>Bacteria</taxon>
        <taxon>Bacillati</taxon>
        <taxon>Actinomycetota</taxon>
        <taxon>Actinomycetes</taxon>
        <taxon>Propionibacteriales</taxon>
        <taxon>Propionibacteriaceae</taxon>
        <taxon>Cutibacterium</taxon>
    </lineage>
</organism>
<keyword evidence="4 7" id="KW-0067">ATP-binding</keyword>
<proteinExistence type="predicted"/>
<comment type="subcellular location">
    <subcellularLocation>
        <location evidence="1">Cell membrane</location>
        <topology evidence="1">Peripheral membrane protein</topology>
    </subcellularLocation>
</comment>
<dbReference type="PANTHER" id="PTHR42711:SF17">
    <property type="entry name" value="ABC TRANSPORTER ATP-BINDING PROTEIN"/>
    <property type="match status" value="1"/>
</dbReference>
<dbReference type="GO" id="GO:0016887">
    <property type="term" value="F:ATP hydrolysis activity"/>
    <property type="evidence" value="ECO:0007669"/>
    <property type="project" value="InterPro"/>
</dbReference>
<protein>
    <submittedName>
        <fullName evidence="7">ABC transporter ATP-binding protein</fullName>
    </submittedName>
</protein>
<evidence type="ECO:0000313" key="8">
    <source>
        <dbReference type="Proteomes" id="UP000259211"/>
    </source>
</evidence>
<dbReference type="GO" id="GO:0005886">
    <property type="term" value="C:plasma membrane"/>
    <property type="evidence" value="ECO:0007669"/>
    <property type="project" value="UniProtKB-SubCell"/>
</dbReference>
<dbReference type="RefSeq" id="WP_117188824.1">
    <property type="nucleotide sequence ID" value="NZ_AP024308.1"/>
</dbReference>